<sequence length="218" mass="25432">MINTKNIDTKAFFEDARKEIIISIERKKLLTDIAQSIVNEYEDREKINLNFICTHNSRRSQFAQVWSFYAIEYFNLRNIFAYSGGTETTAFHRNTVKSLQKTGFNFNIVDFSHQNPRYLITFKGSKKSILGFSKIYDHPNNSYPYIAITTCNNADENCPFIPDAITRFHLPYSDPKNFDNTDLVSENYLNTSKNIACEVFFIFELIKKEIDSLTSELF</sequence>
<reference evidence="1 2" key="1">
    <citation type="submission" date="2016-06" db="EMBL/GenBank/DDBJ databases">
        <title>Draft Genome Sequence of Tenacibaculum soleae UCD-KL19.</title>
        <authorList>
            <person name="Eisen J.A."/>
            <person name="Coil D.A."/>
            <person name="Lujan K.M."/>
        </authorList>
    </citation>
    <scope>NUCLEOTIDE SEQUENCE [LARGE SCALE GENOMIC DNA]</scope>
    <source>
        <strain evidence="1 2">UCD-KL19</strain>
    </source>
</reference>
<dbReference type="SUPFAM" id="SSF52788">
    <property type="entry name" value="Phosphotyrosine protein phosphatases I"/>
    <property type="match status" value="1"/>
</dbReference>
<dbReference type="InterPro" id="IPR036196">
    <property type="entry name" value="Ptyr_pPase_sf"/>
</dbReference>
<protein>
    <recommendedName>
        <fullName evidence="3">Arsenate reductase</fullName>
    </recommendedName>
</protein>
<dbReference type="Gene3D" id="3.40.50.2300">
    <property type="match status" value="1"/>
</dbReference>
<evidence type="ECO:0008006" key="3">
    <source>
        <dbReference type="Google" id="ProtNLM"/>
    </source>
</evidence>
<dbReference type="RefSeq" id="WP_068703837.1">
    <property type="nucleotide sequence ID" value="NZ_MAKX01000001.1"/>
</dbReference>
<dbReference type="STRING" id="447689.BA195_07190"/>
<dbReference type="PANTHER" id="PTHR43428">
    <property type="entry name" value="ARSENATE REDUCTASE"/>
    <property type="match status" value="1"/>
</dbReference>
<dbReference type="EMBL" id="MAKX01000001">
    <property type="protein sequence ID" value="OCK44451.1"/>
    <property type="molecule type" value="Genomic_DNA"/>
</dbReference>
<organism evidence="1 2">
    <name type="scientific">Tenacibaculum soleae</name>
    <dbReference type="NCBI Taxonomy" id="447689"/>
    <lineage>
        <taxon>Bacteria</taxon>
        <taxon>Pseudomonadati</taxon>
        <taxon>Bacteroidota</taxon>
        <taxon>Flavobacteriia</taxon>
        <taxon>Flavobacteriales</taxon>
        <taxon>Flavobacteriaceae</taxon>
        <taxon>Tenacibaculum</taxon>
    </lineage>
</organism>
<gene>
    <name evidence="1" type="ORF">BA195_07190</name>
</gene>
<keyword evidence="2" id="KW-1185">Reference proteome</keyword>
<evidence type="ECO:0000313" key="1">
    <source>
        <dbReference type="EMBL" id="OCK44451.1"/>
    </source>
</evidence>
<dbReference type="AlphaFoldDB" id="A0A1B9Y407"/>
<name>A0A1B9Y407_9FLAO</name>
<accession>A0A1B9Y407</accession>
<dbReference type="Proteomes" id="UP000093186">
    <property type="component" value="Unassembled WGS sequence"/>
</dbReference>
<proteinExistence type="predicted"/>
<dbReference type="PANTHER" id="PTHR43428:SF1">
    <property type="entry name" value="ARSENATE REDUCTASE"/>
    <property type="match status" value="1"/>
</dbReference>
<evidence type="ECO:0000313" key="2">
    <source>
        <dbReference type="Proteomes" id="UP000093186"/>
    </source>
</evidence>
<comment type="caution">
    <text evidence="1">The sequence shown here is derived from an EMBL/GenBank/DDBJ whole genome shotgun (WGS) entry which is preliminary data.</text>
</comment>
<dbReference type="OrthoDB" id="9793058at2"/>